<dbReference type="InterPro" id="IPR005828">
    <property type="entry name" value="MFS_sugar_transport-like"/>
</dbReference>
<evidence type="ECO:0000256" key="3">
    <source>
        <dbReference type="ARBA" id="ARBA00022989"/>
    </source>
</evidence>
<feature type="transmembrane region" description="Helical" evidence="5">
    <location>
        <begin position="115"/>
        <end position="135"/>
    </location>
</feature>
<dbReference type="GO" id="GO:0016020">
    <property type="term" value="C:membrane"/>
    <property type="evidence" value="ECO:0007669"/>
    <property type="project" value="UniProtKB-SubCell"/>
</dbReference>
<accession>A0AAV8YJT0</accession>
<keyword evidence="8" id="KW-1185">Reference proteome</keyword>
<evidence type="ECO:0000256" key="4">
    <source>
        <dbReference type="ARBA" id="ARBA00023136"/>
    </source>
</evidence>
<dbReference type="EMBL" id="JAPWTK010000084">
    <property type="protein sequence ID" value="KAJ8951423.1"/>
    <property type="molecule type" value="Genomic_DNA"/>
</dbReference>
<comment type="caution">
    <text evidence="7">The sequence shown here is derived from an EMBL/GenBank/DDBJ whole genome shotgun (WGS) entry which is preliminary data.</text>
</comment>
<feature type="transmembrane region" description="Helical" evidence="5">
    <location>
        <begin position="201"/>
        <end position="222"/>
    </location>
</feature>
<proteinExistence type="predicted"/>
<feature type="transmembrane region" description="Helical" evidence="5">
    <location>
        <begin position="471"/>
        <end position="491"/>
    </location>
</feature>
<gene>
    <name evidence="7" type="ORF">NQ318_006852</name>
</gene>
<comment type="subcellular location">
    <subcellularLocation>
        <location evidence="1">Membrane</location>
        <topology evidence="1">Multi-pass membrane protein</topology>
    </subcellularLocation>
</comment>
<evidence type="ECO:0000256" key="2">
    <source>
        <dbReference type="ARBA" id="ARBA00022692"/>
    </source>
</evidence>
<dbReference type="InterPro" id="IPR020846">
    <property type="entry name" value="MFS_dom"/>
</dbReference>
<reference evidence="7" key="1">
    <citation type="journal article" date="2023" name="Insect Mol. Biol.">
        <title>Genome sequencing provides insights into the evolution of gene families encoding plant cell wall-degrading enzymes in longhorned beetles.</title>
        <authorList>
            <person name="Shin N.R."/>
            <person name="Okamura Y."/>
            <person name="Kirsch R."/>
            <person name="Pauchet Y."/>
        </authorList>
    </citation>
    <scope>NUCLEOTIDE SEQUENCE</scope>
    <source>
        <strain evidence="7">AMC_N1</strain>
    </source>
</reference>
<dbReference type="SUPFAM" id="SSF103473">
    <property type="entry name" value="MFS general substrate transporter"/>
    <property type="match status" value="1"/>
</dbReference>
<keyword evidence="2 5" id="KW-0812">Transmembrane</keyword>
<evidence type="ECO:0000259" key="6">
    <source>
        <dbReference type="PROSITE" id="PS50850"/>
    </source>
</evidence>
<sequence length="537" mass="59055">MAEEVIDIDTMLNHAGDFGRYQVLLMVLFSAINTFSAFHYFGQTFISVLPDYVCDNGDYLENTIAQQCEIWTLSNNSYEKQRCTSGWIFNNSDTYGFIGIIEELKWVCSDDWKPALGQSVFFIGSVLGSLALGILADMIGRLYVLIIANMLAFTGNIATVLSSNVIIFAASRFVAGCATDSNFVMMYIIVMEYIKPSLRTFGLNLCIGIFYCLSCMAVPWVAVLLGNWRLFLVFISIPHLFVLGFFCLVPESAQWLISKGRTDEAIECFTRIAKINRKTISVKAIEALKRYCSGHVSIKRTHESFLGLLKTPKLRRKTLILVFKSMVMTLCYDAISRNVNGLGYSPFIVFTTTSSTILPACLFILAVQDRIGRKALASGSLFICGLFTACSGVIQAFTEAPKPIVVITLAVIARLSINVAYNSGAQYAVELIPTVVRGQGVSAIHVAGYAASVFSPQILYLSNVWKPSPEVILGMLLVLGAIACLFLPETLNKTLPVTLKDGEEFGEDEGIFHFACCKAPSESTTALHPTHGQNSYS</sequence>
<dbReference type="InterPro" id="IPR036259">
    <property type="entry name" value="MFS_trans_sf"/>
</dbReference>
<evidence type="ECO:0000313" key="7">
    <source>
        <dbReference type="EMBL" id="KAJ8951423.1"/>
    </source>
</evidence>
<dbReference type="PROSITE" id="PS50850">
    <property type="entry name" value="MFS"/>
    <property type="match status" value="1"/>
</dbReference>
<feature type="transmembrane region" description="Helical" evidence="5">
    <location>
        <begin position="173"/>
        <end position="194"/>
    </location>
</feature>
<dbReference type="Pfam" id="PF00083">
    <property type="entry name" value="Sugar_tr"/>
    <property type="match status" value="1"/>
</dbReference>
<feature type="transmembrane region" description="Helical" evidence="5">
    <location>
        <begin position="21"/>
        <end position="41"/>
    </location>
</feature>
<dbReference type="AlphaFoldDB" id="A0AAV8YJT0"/>
<organism evidence="7 8">
    <name type="scientific">Aromia moschata</name>
    <dbReference type="NCBI Taxonomy" id="1265417"/>
    <lineage>
        <taxon>Eukaryota</taxon>
        <taxon>Metazoa</taxon>
        <taxon>Ecdysozoa</taxon>
        <taxon>Arthropoda</taxon>
        <taxon>Hexapoda</taxon>
        <taxon>Insecta</taxon>
        <taxon>Pterygota</taxon>
        <taxon>Neoptera</taxon>
        <taxon>Endopterygota</taxon>
        <taxon>Coleoptera</taxon>
        <taxon>Polyphaga</taxon>
        <taxon>Cucujiformia</taxon>
        <taxon>Chrysomeloidea</taxon>
        <taxon>Cerambycidae</taxon>
        <taxon>Cerambycinae</taxon>
        <taxon>Callichromatini</taxon>
        <taxon>Aromia</taxon>
    </lineage>
</organism>
<dbReference type="Gene3D" id="1.20.1250.20">
    <property type="entry name" value="MFS general substrate transporter like domains"/>
    <property type="match status" value="1"/>
</dbReference>
<evidence type="ECO:0000256" key="1">
    <source>
        <dbReference type="ARBA" id="ARBA00004141"/>
    </source>
</evidence>
<evidence type="ECO:0000256" key="5">
    <source>
        <dbReference type="SAM" id="Phobius"/>
    </source>
</evidence>
<keyword evidence="4 5" id="KW-0472">Membrane</keyword>
<keyword evidence="3 5" id="KW-1133">Transmembrane helix</keyword>
<feature type="transmembrane region" description="Helical" evidence="5">
    <location>
        <begin position="404"/>
        <end position="421"/>
    </location>
</feature>
<feature type="transmembrane region" description="Helical" evidence="5">
    <location>
        <begin position="228"/>
        <end position="249"/>
    </location>
</feature>
<dbReference type="GO" id="GO:0022857">
    <property type="term" value="F:transmembrane transporter activity"/>
    <property type="evidence" value="ECO:0007669"/>
    <property type="project" value="InterPro"/>
</dbReference>
<dbReference type="PANTHER" id="PTHR24064">
    <property type="entry name" value="SOLUTE CARRIER FAMILY 22 MEMBER"/>
    <property type="match status" value="1"/>
</dbReference>
<evidence type="ECO:0000313" key="8">
    <source>
        <dbReference type="Proteomes" id="UP001162162"/>
    </source>
</evidence>
<feature type="transmembrane region" description="Helical" evidence="5">
    <location>
        <begin position="318"/>
        <end position="335"/>
    </location>
</feature>
<name>A0AAV8YJT0_9CUCU</name>
<feature type="domain" description="Major facilitator superfamily (MFS) profile" evidence="6">
    <location>
        <begin position="22"/>
        <end position="492"/>
    </location>
</feature>
<dbReference type="Proteomes" id="UP001162162">
    <property type="component" value="Unassembled WGS sequence"/>
</dbReference>
<protein>
    <recommendedName>
        <fullName evidence="6">Major facilitator superfamily (MFS) profile domain-containing protein</fullName>
    </recommendedName>
</protein>
<feature type="transmembrane region" description="Helical" evidence="5">
    <location>
        <begin position="347"/>
        <end position="367"/>
    </location>
</feature>
<feature type="transmembrane region" description="Helical" evidence="5">
    <location>
        <begin position="379"/>
        <end position="398"/>
    </location>
</feature>
<feature type="transmembrane region" description="Helical" evidence="5">
    <location>
        <begin position="441"/>
        <end position="459"/>
    </location>
</feature>
<feature type="transmembrane region" description="Helical" evidence="5">
    <location>
        <begin position="142"/>
        <end position="167"/>
    </location>
</feature>